<dbReference type="AlphaFoldDB" id="A0A8H7MF22"/>
<keyword evidence="13" id="KW-1185">Reference proteome</keyword>
<feature type="domain" description="Copper acquisition factor BIM1-like" evidence="11">
    <location>
        <begin position="31"/>
        <end position="177"/>
    </location>
</feature>
<evidence type="ECO:0000256" key="7">
    <source>
        <dbReference type="ARBA" id="ARBA00023288"/>
    </source>
</evidence>
<reference evidence="12" key="1">
    <citation type="submission" date="2018-12" db="EMBL/GenBank/DDBJ databases">
        <authorList>
            <person name="Syme R.A."/>
            <person name="Farfan-Caceres L."/>
            <person name="Lichtenzveig J."/>
        </authorList>
    </citation>
    <scope>NUCLEOTIDE SEQUENCE</scope>
    <source>
        <strain evidence="12">Al4</strain>
    </source>
</reference>
<keyword evidence="5 9" id="KW-0472">Membrane</keyword>
<keyword evidence="9" id="KW-0812">Transmembrane</keyword>
<reference evidence="12" key="2">
    <citation type="submission" date="2020-09" db="EMBL/GenBank/DDBJ databases">
        <title>Reference genome assembly for Australian Ascochyta lentis isolate Al4.</title>
        <authorList>
            <person name="Lee R.C."/>
            <person name="Farfan-Caceres L.M."/>
            <person name="Debler J.W."/>
            <person name="Williams A.H."/>
            <person name="Henares B.M."/>
        </authorList>
    </citation>
    <scope>NUCLEOTIDE SEQUENCE</scope>
    <source>
        <strain evidence="12">Al4</strain>
    </source>
</reference>
<feature type="transmembrane region" description="Helical" evidence="9">
    <location>
        <begin position="224"/>
        <end position="246"/>
    </location>
</feature>
<dbReference type="Pfam" id="PF20238">
    <property type="entry name" value="BIM1-like_dom"/>
    <property type="match status" value="1"/>
</dbReference>
<feature type="chain" id="PRO_5034884703" description="Copper acquisition factor BIM1-like domain-containing protein" evidence="10">
    <location>
        <begin position="20"/>
        <end position="276"/>
    </location>
</feature>
<evidence type="ECO:0000256" key="3">
    <source>
        <dbReference type="ARBA" id="ARBA00022622"/>
    </source>
</evidence>
<evidence type="ECO:0000259" key="11">
    <source>
        <dbReference type="Pfam" id="PF20238"/>
    </source>
</evidence>
<accession>A0A8H7MF22</accession>
<dbReference type="InterPro" id="IPR046936">
    <property type="entry name" value="BIM1-like"/>
</dbReference>
<keyword evidence="3" id="KW-0336">GPI-anchor</keyword>
<evidence type="ECO:0000313" key="12">
    <source>
        <dbReference type="EMBL" id="KAF9692515.1"/>
    </source>
</evidence>
<dbReference type="GO" id="GO:0098552">
    <property type="term" value="C:side of membrane"/>
    <property type="evidence" value="ECO:0007669"/>
    <property type="project" value="UniProtKB-KW"/>
</dbReference>
<dbReference type="CDD" id="cd21176">
    <property type="entry name" value="LPMO_auxiliary-like"/>
    <property type="match status" value="1"/>
</dbReference>
<sequence>MRSTLLSVLAATSAALSNAQTHGEGEEGKSMGPVAFLWPPDRVWDAQHDNSAPCGSAAKPANRTIYPLSQGAVALSIADEAWQIAFRLAVSNDPTTQTDFDDQVVNNVTDVDPGHQCYSIDRLEGISAGINATIQLEYWSEYEGENNGQNQSFFACADITFVETIDFSLKVPCFNVTSDDFNAPTPSSSASGASPSNTGLSASESASPDQSSGVGGGLSTGAKAGIAVGAVIGGLALLGAIGFFLWRRGKNAGLQNKDAYELRAKNLGTPPGSASA</sequence>
<keyword evidence="4 10" id="KW-0732">Signal</keyword>
<proteinExistence type="predicted"/>
<dbReference type="EMBL" id="RZGK01000018">
    <property type="protein sequence ID" value="KAF9692515.1"/>
    <property type="molecule type" value="Genomic_DNA"/>
</dbReference>
<dbReference type="PANTHER" id="PTHR34992">
    <property type="entry name" value="HYPHAL ANASTAMOSIS-7 PROTEIN"/>
    <property type="match status" value="1"/>
</dbReference>
<evidence type="ECO:0000256" key="2">
    <source>
        <dbReference type="ARBA" id="ARBA00022475"/>
    </source>
</evidence>
<evidence type="ECO:0000256" key="9">
    <source>
        <dbReference type="SAM" id="Phobius"/>
    </source>
</evidence>
<dbReference type="GO" id="GO:0005886">
    <property type="term" value="C:plasma membrane"/>
    <property type="evidence" value="ECO:0007669"/>
    <property type="project" value="UniProtKB-SubCell"/>
</dbReference>
<evidence type="ECO:0000256" key="6">
    <source>
        <dbReference type="ARBA" id="ARBA00023180"/>
    </source>
</evidence>
<evidence type="ECO:0000256" key="10">
    <source>
        <dbReference type="SAM" id="SignalP"/>
    </source>
</evidence>
<comment type="caution">
    <text evidence="12">The sequence shown here is derived from an EMBL/GenBank/DDBJ whole genome shotgun (WGS) entry which is preliminary data.</text>
</comment>
<name>A0A8H7MF22_9PLEO</name>
<keyword evidence="6" id="KW-0325">Glycoprotein</keyword>
<evidence type="ECO:0000313" key="13">
    <source>
        <dbReference type="Proteomes" id="UP000651452"/>
    </source>
</evidence>
<feature type="signal peptide" evidence="10">
    <location>
        <begin position="1"/>
        <end position="19"/>
    </location>
</feature>
<gene>
    <name evidence="12" type="ORF">EKO04_009335</name>
</gene>
<dbReference type="InterPro" id="IPR046530">
    <property type="entry name" value="BIM1-like_dom"/>
</dbReference>
<organism evidence="12 13">
    <name type="scientific">Ascochyta lentis</name>
    <dbReference type="NCBI Taxonomy" id="205686"/>
    <lineage>
        <taxon>Eukaryota</taxon>
        <taxon>Fungi</taxon>
        <taxon>Dikarya</taxon>
        <taxon>Ascomycota</taxon>
        <taxon>Pezizomycotina</taxon>
        <taxon>Dothideomycetes</taxon>
        <taxon>Pleosporomycetidae</taxon>
        <taxon>Pleosporales</taxon>
        <taxon>Pleosporineae</taxon>
        <taxon>Didymellaceae</taxon>
        <taxon>Ascochyta</taxon>
    </lineage>
</organism>
<evidence type="ECO:0000256" key="5">
    <source>
        <dbReference type="ARBA" id="ARBA00023136"/>
    </source>
</evidence>
<dbReference type="PANTHER" id="PTHR34992:SF5">
    <property type="entry name" value="ANCHORED PROTEIN, PUTATIVE (AFU_ORTHOLOGUE AFUA_6G02800)-RELATED"/>
    <property type="match status" value="1"/>
</dbReference>
<dbReference type="OrthoDB" id="2587363at2759"/>
<evidence type="ECO:0000256" key="8">
    <source>
        <dbReference type="SAM" id="MobiDB-lite"/>
    </source>
</evidence>
<feature type="compositionally biased region" description="Low complexity" evidence="8">
    <location>
        <begin position="184"/>
        <end position="212"/>
    </location>
</feature>
<keyword evidence="7" id="KW-0449">Lipoprotein</keyword>
<dbReference type="Proteomes" id="UP000651452">
    <property type="component" value="Unassembled WGS sequence"/>
</dbReference>
<evidence type="ECO:0000256" key="1">
    <source>
        <dbReference type="ARBA" id="ARBA00004609"/>
    </source>
</evidence>
<keyword evidence="9" id="KW-1133">Transmembrane helix</keyword>
<evidence type="ECO:0000256" key="4">
    <source>
        <dbReference type="ARBA" id="ARBA00022729"/>
    </source>
</evidence>
<comment type="subcellular location">
    <subcellularLocation>
        <location evidence="1">Cell membrane</location>
        <topology evidence="1">Lipid-anchor</topology>
        <topology evidence="1">GPI-anchor</topology>
    </subcellularLocation>
</comment>
<feature type="region of interest" description="Disordered" evidence="8">
    <location>
        <begin position="184"/>
        <end position="214"/>
    </location>
</feature>
<protein>
    <recommendedName>
        <fullName evidence="11">Copper acquisition factor BIM1-like domain-containing protein</fullName>
    </recommendedName>
</protein>
<keyword evidence="2" id="KW-1003">Cell membrane</keyword>